<feature type="domain" description="N-acetyltransferase" evidence="1">
    <location>
        <begin position="4"/>
        <end position="195"/>
    </location>
</feature>
<protein>
    <submittedName>
        <fullName evidence="2">GNAT family N-acetyltransferase</fullName>
    </submittedName>
</protein>
<keyword evidence="2" id="KW-0808">Transferase</keyword>
<evidence type="ECO:0000313" key="2">
    <source>
        <dbReference type="EMBL" id="NDL59002.1"/>
    </source>
</evidence>
<dbReference type="GO" id="GO:0016747">
    <property type="term" value="F:acyltransferase activity, transferring groups other than amino-acyl groups"/>
    <property type="evidence" value="ECO:0007669"/>
    <property type="project" value="InterPro"/>
</dbReference>
<dbReference type="InterPro" id="IPR000182">
    <property type="entry name" value="GNAT_dom"/>
</dbReference>
<organism evidence="2 3">
    <name type="scientific">Phytoactinopolyspora mesophila</name>
    <dbReference type="NCBI Taxonomy" id="2650750"/>
    <lineage>
        <taxon>Bacteria</taxon>
        <taxon>Bacillati</taxon>
        <taxon>Actinomycetota</taxon>
        <taxon>Actinomycetes</taxon>
        <taxon>Jiangellales</taxon>
        <taxon>Jiangellaceae</taxon>
        <taxon>Phytoactinopolyspora</taxon>
    </lineage>
</organism>
<gene>
    <name evidence="2" type="ORF">F7O44_18200</name>
</gene>
<dbReference type="Gene3D" id="3.40.630.30">
    <property type="match status" value="1"/>
</dbReference>
<dbReference type="PANTHER" id="PTHR42791:SF1">
    <property type="entry name" value="N-ACETYLTRANSFERASE DOMAIN-CONTAINING PROTEIN"/>
    <property type="match status" value="1"/>
</dbReference>
<dbReference type="AlphaFoldDB" id="A0A7K3M7T0"/>
<evidence type="ECO:0000259" key="1">
    <source>
        <dbReference type="PROSITE" id="PS51186"/>
    </source>
</evidence>
<reference evidence="2 3" key="1">
    <citation type="submission" date="2019-11" db="EMBL/GenBank/DDBJ databases">
        <authorList>
            <person name="Li X.-J."/>
            <person name="Feng X.-M."/>
        </authorList>
    </citation>
    <scope>NUCLEOTIDE SEQUENCE [LARGE SCALE GENOMIC DNA]</scope>
    <source>
        <strain evidence="2 3">XMNu-373</strain>
    </source>
</reference>
<dbReference type="Proteomes" id="UP000460435">
    <property type="component" value="Unassembled WGS sequence"/>
</dbReference>
<dbReference type="RefSeq" id="WP_162451697.1">
    <property type="nucleotide sequence ID" value="NZ_WLZY01000006.1"/>
</dbReference>
<dbReference type="PANTHER" id="PTHR42791">
    <property type="entry name" value="GNAT FAMILY ACETYLTRANSFERASE"/>
    <property type="match status" value="1"/>
</dbReference>
<dbReference type="InterPro" id="IPR016181">
    <property type="entry name" value="Acyl_CoA_acyltransferase"/>
</dbReference>
<evidence type="ECO:0000313" key="3">
    <source>
        <dbReference type="Proteomes" id="UP000460435"/>
    </source>
</evidence>
<accession>A0A7K3M7T0</accession>
<name>A0A7K3M7T0_9ACTN</name>
<dbReference type="InterPro" id="IPR052523">
    <property type="entry name" value="Trichothecene_AcTrans"/>
</dbReference>
<sequence length="195" mass="21290">MASPVVRKAQRSDLATVAAVLAMAFDNDPTMRHIVPNDHYRRRLTALFTFEAATTPHGTWVAVDEGEVAGAALWAIPGQRSALVPFVRHIPDLVRAFGQSLPSGLRSFRTIGRVRPKSPPHWYLQTIGVAKAGRGIGGQLLRDGLDRVDAARMPAYLESSAPGNVPIYERYGFRATGEIQLPGGPALITMWRDPQ</sequence>
<keyword evidence="3" id="KW-1185">Reference proteome</keyword>
<comment type="caution">
    <text evidence="2">The sequence shown here is derived from an EMBL/GenBank/DDBJ whole genome shotgun (WGS) entry which is preliminary data.</text>
</comment>
<dbReference type="SUPFAM" id="SSF55729">
    <property type="entry name" value="Acyl-CoA N-acyltransferases (Nat)"/>
    <property type="match status" value="1"/>
</dbReference>
<dbReference type="EMBL" id="WLZY01000006">
    <property type="protein sequence ID" value="NDL59002.1"/>
    <property type="molecule type" value="Genomic_DNA"/>
</dbReference>
<dbReference type="PROSITE" id="PS51186">
    <property type="entry name" value="GNAT"/>
    <property type="match status" value="1"/>
</dbReference>
<proteinExistence type="predicted"/>
<dbReference type="Pfam" id="PF13673">
    <property type="entry name" value="Acetyltransf_10"/>
    <property type="match status" value="1"/>
</dbReference>